<sequence>MAEDASVERPTQNIRCMPESYGRRRGAGKGGRGSRGRGERCDTASTQKTQGGANTSQAVEVAGTSTQADLPSTPQTQWTAIASSLISPLQAFLDGLSSPGFQQMITDILLEGDGSYRSDTQFDGS</sequence>
<feature type="region of interest" description="Disordered" evidence="1">
    <location>
        <begin position="1"/>
        <end position="56"/>
    </location>
</feature>
<protein>
    <submittedName>
        <fullName evidence="2">Uncharacterized protein</fullName>
    </submittedName>
</protein>
<evidence type="ECO:0000256" key="1">
    <source>
        <dbReference type="SAM" id="MobiDB-lite"/>
    </source>
</evidence>
<dbReference type="EMBL" id="JASCZI010181254">
    <property type="protein sequence ID" value="MED6179972.1"/>
    <property type="molecule type" value="Genomic_DNA"/>
</dbReference>
<name>A0ABU6W2U0_9FABA</name>
<keyword evidence="3" id="KW-1185">Reference proteome</keyword>
<gene>
    <name evidence="2" type="ORF">PIB30_005771</name>
</gene>
<organism evidence="2 3">
    <name type="scientific">Stylosanthes scabra</name>
    <dbReference type="NCBI Taxonomy" id="79078"/>
    <lineage>
        <taxon>Eukaryota</taxon>
        <taxon>Viridiplantae</taxon>
        <taxon>Streptophyta</taxon>
        <taxon>Embryophyta</taxon>
        <taxon>Tracheophyta</taxon>
        <taxon>Spermatophyta</taxon>
        <taxon>Magnoliopsida</taxon>
        <taxon>eudicotyledons</taxon>
        <taxon>Gunneridae</taxon>
        <taxon>Pentapetalae</taxon>
        <taxon>rosids</taxon>
        <taxon>fabids</taxon>
        <taxon>Fabales</taxon>
        <taxon>Fabaceae</taxon>
        <taxon>Papilionoideae</taxon>
        <taxon>50 kb inversion clade</taxon>
        <taxon>dalbergioids sensu lato</taxon>
        <taxon>Dalbergieae</taxon>
        <taxon>Pterocarpus clade</taxon>
        <taxon>Stylosanthes</taxon>
    </lineage>
</organism>
<proteinExistence type="predicted"/>
<evidence type="ECO:0000313" key="3">
    <source>
        <dbReference type="Proteomes" id="UP001341840"/>
    </source>
</evidence>
<accession>A0ABU6W2U0</accession>
<feature type="compositionally biased region" description="Basic residues" evidence="1">
    <location>
        <begin position="23"/>
        <end position="35"/>
    </location>
</feature>
<evidence type="ECO:0000313" key="2">
    <source>
        <dbReference type="EMBL" id="MED6179972.1"/>
    </source>
</evidence>
<reference evidence="2 3" key="1">
    <citation type="journal article" date="2023" name="Plants (Basel)">
        <title>Bridging the Gap: Combining Genomics and Transcriptomics Approaches to Understand Stylosanthes scabra, an Orphan Legume from the Brazilian Caatinga.</title>
        <authorList>
            <person name="Ferreira-Neto J.R.C."/>
            <person name="da Silva M.D."/>
            <person name="Binneck E."/>
            <person name="de Melo N.F."/>
            <person name="da Silva R.H."/>
            <person name="de Melo A.L.T.M."/>
            <person name="Pandolfi V."/>
            <person name="Bustamante F.O."/>
            <person name="Brasileiro-Vidal A.C."/>
            <person name="Benko-Iseppon A.M."/>
        </authorList>
    </citation>
    <scope>NUCLEOTIDE SEQUENCE [LARGE SCALE GENOMIC DNA]</scope>
    <source>
        <tissue evidence="2">Leaves</tissue>
    </source>
</reference>
<comment type="caution">
    <text evidence="2">The sequence shown here is derived from an EMBL/GenBank/DDBJ whole genome shotgun (WGS) entry which is preliminary data.</text>
</comment>
<dbReference type="Proteomes" id="UP001341840">
    <property type="component" value="Unassembled WGS sequence"/>
</dbReference>
<feature type="compositionally biased region" description="Polar residues" evidence="1">
    <location>
        <begin position="43"/>
        <end position="56"/>
    </location>
</feature>